<dbReference type="EnsemblMetazoa" id="ISCW018604-RA">
    <property type="protein sequence ID" value="ISCW018604-PA"/>
    <property type="gene ID" value="ISCW018604"/>
</dbReference>
<reference evidence="9 11" key="1">
    <citation type="submission" date="2008-03" db="EMBL/GenBank/DDBJ databases">
        <title>Annotation of Ixodes scapularis.</title>
        <authorList>
            <consortium name="Ixodes scapularis Genome Project Consortium"/>
            <person name="Caler E."/>
            <person name="Hannick L.I."/>
            <person name="Bidwell S."/>
            <person name="Joardar V."/>
            <person name="Thiagarajan M."/>
            <person name="Amedeo P."/>
            <person name="Galinsky K.J."/>
            <person name="Schobel S."/>
            <person name="Inman J."/>
            <person name="Hostetler J."/>
            <person name="Miller J."/>
            <person name="Hammond M."/>
            <person name="Megy K."/>
            <person name="Lawson D."/>
            <person name="Kodira C."/>
            <person name="Sutton G."/>
            <person name="Meyer J."/>
            <person name="Hill C.A."/>
            <person name="Birren B."/>
            <person name="Nene V."/>
            <person name="Collins F."/>
            <person name="Alarcon-Chaidez F."/>
            <person name="Wikel S."/>
            <person name="Strausberg R."/>
        </authorList>
    </citation>
    <scope>NUCLEOTIDE SEQUENCE [LARGE SCALE GENOMIC DNA]</scope>
    <source>
        <strain evidence="11">Wikel</strain>
        <strain evidence="9">Wikel colony</strain>
    </source>
</reference>
<dbReference type="OrthoDB" id="387093at2759"/>
<keyword evidence="12" id="KW-1267">Proteomics identification</keyword>
<dbReference type="EMBL" id="ABJB010083810">
    <property type="status" value="NOT_ANNOTATED_CDS"/>
    <property type="molecule type" value="Genomic_DNA"/>
</dbReference>
<evidence type="ECO:0007829" key="12">
    <source>
        <dbReference type="PeptideAtlas" id="B7PKZ3"/>
    </source>
</evidence>
<keyword evidence="6 7" id="KW-0732">Signal</keyword>
<feature type="signal peptide" evidence="7">
    <location>
        <begin position="1"/>
        <end position="19"/>
    </location>
</feature>
<accession>B7PKZ3</accession>
<evidence type="ECO:0000313" key="11">
    <source>
        <dbReference type="Proteomes" id="UP000001555"/>
    </source>
</evidence>
<evidence type="ECO:0000313" key="9">
    <source>
        <dbReference type="EMBL" id="EEC07265.1"/>
    </source>
</evidence>
<dbReference type="HOGENOM" id="CLU_1898537_0_0_1"/>
<dbReference type="VEuPathDB" id="VectorBase:ISCI018604"/>
<dbReference type="GO" id="GO:0005737">
    <property type="term" value="C:cytoplasm"/>
    <property type="evidence" value="ECO:0000318"/>
    <property type="project" value="GO_Central"/>
</dbReference>
<dbReference type="PaxDb" id="6945-B7PKZ3"/>
<dbReference type="EMBL" id="DS737013">
    <property type="protein sequence ID" value="EEC07265.1"/>
    <property type="molecule type" value="Genomic_DNA"/>
</dbReference>
<evidence type="ECO:0000256" key="4">
    <source>
        <dbReference type="ARBA" id="ARBA00022690"/>
    </source>
</evidence>
<evidence type="ECO:0000259" key="8">
    <source>
        <dbReference type="SMART" id="SM00043"/>
    </source>
</evidence>
<evidence type="ECO:0000256" key="3">
    <source>
        <dbReference type="ARBA" id="ARBA00022525"/>
    </source>
</evidence>
<dbReference type="InterPro" id="IPR018073">
    <property type="entry name" value="Prot_inh_cystat_CS"/>
</dbReference>
<gene>
    <name evidence="9" type="ORF">IscW_ISCW018604</name>
</gene>
<reference evidence="10" key="2">
    <citation type="submission" date="2020-05" db="UniProtKB">
        <authorList>
            <consortium name="EnsemblMetazoa"/>
        </authorList>
    </citation>
    <scope>IDENTIFICATION</scope>
    <source>
        <strain evidence="10">wikel</strain>
    </source>
</reference>
<dbReference type="VEuPathDB" id="VectorBase:ISCW018604"/>
<dbReference type="GO" id="GO:0005615">
    <property type="term" value="C:extracellular space"/>
    <property type="evidence" value="ECO:0000318"/>
    <property type="project" value="GO_Central"/>
</dbReference>
<proteinExistence type="evidence at protein level"/>
<dbReference type="Proteomes" id="UP000001555">
    <property type="component" value="Unassembled WGS sequence"/>
</dbReference>
<evidence type="ECO:0000256" key="5">
    <source>
        <dbReference type="ARBA" id="ARBA00022704"/>
    </source>
</evidence>
<evidence type="ECO:0000313" key="10">
    <source>
        <dbReference type="EnsemblMetazoa" id="ISCW018604-PA"/>
    </source>
</evidence>
<feature type="chain" id="PRO_5010753470" evidence="7">
    <location>
        <begin position="20"/>
        <end position="134"/>
    </location>
</feature>
<dbReference type="GO" id="GO:0004869">
    <property type="term" value="F:cysteine-type endopeptidase inhibitor activity"/>
    <property type="evidence" value="ECO:0000318"/>
    <property type="project" value="GO_Central"/>
</dbReference>
<dbReference type="PROSITE" id="PS51257">
    <property type="entry name" value="PROKAR_LIPOPROTEIN"/>
    <property type="match status" value="1"/>
</dbReference>
<protein>
    <submittedName>
        <fullName evidence="9">Secreted cystatin, putative</fullName>
    </submittedName>
</protein>
<keyword evidence="3" id="KW-0964">Secreted</keyword>
<dbReference type="GO" id="GO:0031982">
    <property type="term" value="C:vesicle"/>
    <property type="evidence" value="ECO:0000318"/>
    <property type="project" value="GO_Central"/>
</dbReference>
<dbReference type="PANTHER" id="PTHR46186">
    <property type="entry name" value="CYSTATIN"/>
    <property type="match status" value="1"/>
</dbReference>
<dbReference type="PROSITE" id="PS00287">
    <property type="entry name" value="CYSTATIN"/>
    <property type="match status" value="1"/>
</dbReference>
<name>B7PKZ3_IXOSC</name>
<dbReference type="InterPro" id="IPR000010">
    <property type="entry name" value="Cystatin_dom"/>
</dbReference>
<dbReference type="AlphaFoldDB" id="B7PKZ3"/>
<dbReference type="InParanoid" id="B7PKZ3"/>
<keyword evidence="5" id="KW-0789">Thiol protease inhibitor</keyword>
<dbReference type="CDD" id="cd00042">
    <property type="entry name" value="CY"/>
    <property type="match status" value="1"/>
</dbReference>
<dbReference type="SMART" id="SM00043">
    <property type="entry name" value="CY"/>
    <property type="match status" value="1"/>
</dbReference>
<dbReference type="Pfam" id="PF00031">
    <property type="entry name" value="Cystatin"/>
    <property type="match status" value="1"/>
</dbReference>
<sequence length="134" mass="14682">MARSLTLVIFLSGVACIAAGIPGGYTRKTDHQTNPKYLELAHFATSSWSAGQANKAYYDTVEEVLEAQTQVVAGINYKLTLKVAESVCEITSQYTKEACTPKPDAVRKTCTTVIYEKVWENMKSVSSFSCQEAV</sequence>
<dbReference type="VEuPathDB" id="VectorBase:ISCP_028318"/>
<feature type="domain" description="Cystatin" evidence="8">
    <location>
        <begin position="20"/>
        <end position="131"/>
    </location>
</feature>
<comment type="similarity">
    <text evidence="2">Belongs to the cystatin family.</text>
</comment>
<organism>
    <name type="scientific">Ixodes scapularis</name>
    <name type="common">Black-legged tick</name>
    <name type="synonym">Deer tick</name>
    <dbReference type="NCBI Taxonomy" id="6945"/>
    <lineage>
        <taxon>Eukaryota</taxon>
        <taxon>Metazoa</taxon>
        <taxon>Ecdysozoa</taxon>
        <taxon>Arthropoda</taxon>
        <taxon>Chelicerata</taxon>
        <taxon>Arachnida</taxon>
        <taxon>Acari</taxon>
        <taxon>Parasitiformes</taxon>
        <taxon>Ixodida</taxon>
        <taxon>Ixodoidea</taxon>
        <taxon>Ixodidae</taxon>
        <taxon>Ixodinae</taxon>
        <taxon>Ixodes</taxon>
    </lineage>
</organism>
<dbReference type="MEROPS" id="I25.049"/>
<keyword evidence="4" id="KW-0646">Protease inhibitor</keyword>
<evidence type="ECO:0000256" key="7">
    <source>
        <dbReference type="SAM" id="SignalP"/>
    </source>
</evidence>
<evidence type="ECO:0000256" key="1">
    <source>
        <dbReference type="ARBA" id="ARBA00004613"/>
    </source>
</evidence>
<dbReference type="STRING" id="6945.B7PKZ3"/>
<dbReference type="SUPFAM" id="SSF54403">
    <property type="entry name" value="Cystatin/monellin"/>
    <property type="match status" value="1"/>
</dbReference>
<dbReference type="PANTHER" id="PTHR46186:SF2">
    <property type="entry name" value="CYSTATIN"/>
    <property type="match status" value="1"/>
</dbReference>
<evidence type="ECO:0000256" key="6">
    <source>
        <dbReference type="ARBA" id="ARBA00022729"/>
    </source>
</evidence>
<keyword evidence="11" id="KW-1185">Reference proteome</keyword>
<dbReference type="Gene3D" id="3.10.450.10">
    <property type="match status" value="1"/>
</dbReference>
<comment type="subcellular location">
    <subcellularLocation>
        <location evidence="1">Secreted</location>
    </subcellularLocation>
</comment>
<dbReference type="InterPro" id="IPR046350">
    <property type="entry name" value="Cystatin_sf"/>
</dbReference>
<evidence type="ECO:0000256" key="2">
    <source>
        <dbReference type="ARBA" id="ARBA00009403"/>
    </source>
</evidence>